<dbReference type="EMBL" id="LR215050">
    <property type="protein sequence ID" value="VEU83042.1"/>
    <property type="molecule type" value="Genomic_DNA"/>
</dbReference>
<keyword evidence="5 9" id="KW-0547">Nucleotide-binding</keyword>
<keyword evidence="7 9" id="KW-0648">Protein biosynthesis</keyword>
<evidence type="ECO:0000256" key="2">
    <source>
        <dbReference type="ARBA" id="ARBA00011738"/>
    </source>
</evidence>
<dbReference type="NCBIfam" id="NF003037">
    <property type="entry name" value="PRK03932.1"/>
    <property type="match status" value="1"/>
</dbReference>
<dbReference type="EC" id="6.1.1.22" evidence="9"/>
<evidence type="ECO:0000256" key="1">
    <source>
        <dbReference type="ARBA" id="ARBA00008226"/>
    </source>
</evidence>
<dbReference type="GO" id="GO:0005524">
    <property type="term" value="F:ATP binding"/>
    <property type="evidence" value="ECO:0007669"/>
    <property type="project" value="UniProtKB-UniRule"/>
</dbReference>
<dbReference type="STRING" id="1408416.GCA_000702765_01181"/>
<evidence type="ECO:0000256" key="9">
    <source>
        <dbReference type="HAMAP-Rule" id="MF_00534"/>
    </source>
</evidence>
<dbReference type="GO" id="GO:0003676">
    <property type="term" value="F:nucleic acid binding"/>
    <property type="evidence" value="ECO:0007669"/>
    <property type="project" value="InterPro"/>
</dbReference>
<evidence type="ECO:0000313" key="11">
    <source>
        <dbReference type="EMBL" id="VEU83042.1"/>
    </source>
</evidence>
<dbReference type="InterPro" id="IPR045864">
    <property type="entry name" value="aa-tRNA-synth_II/BPL/LPL"/>
</dbReference>
<dbReference type="HAMAP" id="MF_00534">
    <property type="entry name" value="Asn_tRNA_synth"/>
    <property type="match status" value="1"/>
</dbReference>
<dbReference type="PROSITE" id="PS50862">
    <property type="entry name" value="AA_TRNA_LIGASE_II"/>
    <property type="match status" value="1"/>
</dbReference>
<dbReference type="Gene3D" id="3.30.930.10">
    <property type="entry name" value="Bira Bifunctional Protein, Domain 2"/>
    <property type="match status" value="1"/>
</dbReference>
<dbReference type="SUPFAM" id="SSF50249">
    <property type="entry name" value="Nucleic acid-binding proteins"/>
    <property type="match status" value="1"/>
</dbReference>
<comment type="catalytic activity">
    <reaction evidence="9">
        <text>tRNA(Asn) + L-asparagine + ATP = L-asparaginyl-tRNA(Asn) + AMP + diphosphate + H(+)</text>
        <dbReference type="Rhea" id="RHEA:11180"/>
        <dbReference type="Rhea" id="RHEA-COMP:9659"/>
        <dbReference type="Rhea" id="RHEA-COMP:9674"/>
        <dbReference type="ChEBI" id="CHEBI:15378"/>
        <dbReference type="ChEBI" id="CHEBI:30616"/>
        <dbReference type="ChEBI" id="CHEBI:33019"/>
        <dbReference type="ChEBI" id="CHEBI:58048"/>
        <dbReference type="ChEBI" id="CHEBI:78442"/>
        <dbReference type="ChEBI" id="CHEBI:78515"/>
        <dbReference type="ChEBI" id="CHEBI:456215"/>
        <dbReference type="EC" id="6.1.1.22"/>
    </reaction>
</comment>
<dbReference type="Gene3D" id="2.40.50.140">
    <property type="entry name" value="Nucleic acid-binding proteins"/>
    <property type="match status" value="1"/>
</dbReference>
<keyword evidence="4 9" id="KW-0436">Ligase</keyword>
<comment type="subcellular location">
    <subcellularLocation>
        <location evidence="9">Cytoplasm</location>
    </subcellularLocation>
</comment>
<feature type="domain" description="Aminoacyl-transfer RNA synthetases class-II family profile" evidence="10">
    <location>
        <begin position="145"/>
        <end position="453"/>
    </location>
</feature>
<organism evidence="11 12">
    <name type="scientific">Acholeplasma hippikon</name>
    <dbReference type="NCBI Taxonomy" id="264636"/>
    <lineage>
        <taxon>Bacteria</taxon>
        <taxon>Bacillati</taxon>
        <taxon>Mycoplasmatota</taxon>
        <taxon>Mollicutes</taxon>
        <taxon>Acholeplasmatales</taxon>
        <taxon>Acholeplasmataceae</taxon>
        <taxon>Acholeplasma</taxon>
    </lineage>
</organism>
<dbReference type="InterPro" id="IPR004364">
    <property type="entry name" value="Aa-tRNA-synt_II"/>
</dbReference>
<dbReference type="InterPro" id="IPR004365">
    <property type="entry name" value="NA-bd_OB_tRNA"/>
</dbReference>
<evidence type="ECO:0000259" key="10">
    <source>
        <dbReference type="PROSITE" id="PS50862"/>
    </source>
</evidence>
<dbReference type="SUPFAM" id="SSF55681">
    <property type="entry name" value="Class II aaRS and biotin synthetases"/>
    <property type="match status" value="1"/>
</dbReference>
<dbReference type="InterPro" id="IPR002312">
    <property type="entry name" value="Asp/Asn-tRNA-synth_IIb"/>
</dbReference>
<sequence length="463" mass="53061">MKLTVRKIYENPAKFADSTVVLSGWVRNHRDQKEFGFINLNDGSFFETIQVVYERDKTEDFEQVTKLTVGSAIEVVGTLELTPDRNQPFEIKATKVTLLGGADETYPIQPKRHTREFLREVAHLRPRTNLFSAVFRVRSIAAFGIHKFFQERNFVYVNTPLITANDGEGAGEMFKVTTLNLDKLPRLENGEIDYSKDFFGKQANLTVTGQLEGEAYAMAFRDIYTFGPTFRAENSNTTTHASEFWMIEPEIAFADLEDDMQLIEEMVKYVVKYVLDSAPEEMAFFDKFVQPGLLKKLNDLLTSKFNRVTHKEAIDLLINSGVKFENKPAHGRDLAKEHEKFLTETYFKSPVFVTNWPKDIKAFYMRLNDDNETVAAVDLLVPGSGELVGGSQREERLDVLLSRMKEMNVPIADLDWYLDLRRYGGCKHAGFGLGFERFLIYITGVENIRDVIPFPRTPKNILF</sequence>
<name>A0A449BKT5_9MOLU</name>
<dbReference type="CDD" id="cd00776">
    <property type="entry name" value="AsxRS_core"/>
    <property type="match status" value="1"/>
</dbReference>
<dbReference type="FunFam" id="3.30.930.10:FF:000016">
    <property type="entry name" value="Asparagine--tRNA ligase"/>
    <property type="match status" value="1"/>
</dbReference>
<keyword evidence="3 9" id="KW-0963">Cytoplasm</keyword>
<proteinExistence type="inferred from homology"/>
<comment type="similarity">
    <text evidence="1 9">Belongs to the class-II aminoacyl-tRNA synthetase family.</text>
</comment>
<dbReference type="PANTHER" id="PTHR22594">
    <property type="entry name" value="ASPARTYL/LYSYL-TRNA SYNTHETASE"/>
    <property type="match status" value="1"/>
</dbReference>
<evidence type="ECO:0000256" key="6">
    <source>
        <dbReference type="ARBA" id="ARBA00022840"/>
    </source>
</evidence>
<gene>
    <name evidence="11" type="primary">lysS_2</name>
    <name evidence="9" type="synonym">asnS</name>
    <name evidence="11" type="ORF">NCTC10172_01091</name>
</gene>
<comment type="subunit">
    <text evidence="2 9">Homodimer.</text>
</comment>
<dbReference type="Pfam" id="PF01336">
    <property type="entry name" value="tRNA_anti-codon"/>
    <property type="match status" value="1"/>
</dbReference>
<evidence type="ECO:0000256" key="8">
    <source>
        <dbReference type="ARBA" id="ARBA00023146"/>
    </source>
</evidence>
<dbReference type="RefSeq" id="WP_035369853.1">
    <property type="nucleotide sequence ID" value="NZ_LR215050.1"/>
</dbReference>
<accession>A0A449BKT5</accession>
<dbReference type="Pfam" id="PF00152">
    <property type="entry name" value="tRNA-synt_2"/>
    <property type="match status" value="1"/>
</dbReference>
<reference evidence="11 12" key="1">
    <citation type="submission" date="2019-01" db="EMBL/GenBank/DDBJ databases">
        <authorList>
            <consortium name="Pathogen Informatics"/>
        </authorList>
    </citation>
    <scope>NUCLEOTIDE SEQUENCE [LARGE SCALE GENOMIC DNA]</scope>
    <source>
        <strain evidence="11 12">NCTC10172</strain>
    </source>
</reference>
<protein>
    <recommendedName>
        <fullName evidence="9">Asparagine--tRNA ligase</fullName>
        <ecNumber evidence="9">6.1.1.22</ecNumber>
    </recommendedName>
    <alternativeName>
        <fullName evidence="9">Asparaginyl-tRNA synthetase</fullName>
        <shortName evidence="9">AsnRS</shortName>
    </alternativeName>
</protein>
<dbReference type="AlphaFoldDB" id="A0A449BKT5"/>
<dbReference type="InterPro" id="IPR012340">
    <property type="entry name" value="NA-bd_OB-fold"/>
</dbReference>
<keyword evidence="12" id="KW-1185">Reference proteome</keyword>
<dbReference type="GO" id="GO:0005737">
    <property type="term" value="C:cytoplasm"/>
    <property type="evidence" value="ECO:0007669"/>
    <property type="project" value="UniProtKB-SubCell"/>
</dbReference>
<dbReference type="CDD" id="cd04318">
    <property type="entry name" value="EcAsnRS_like_N"/>
    <property type="match status" value="1"/>
</dbReference>
<keyword evidence="6 9" id="KW-0067">ATP-binding</keyword>
<evidence type="ECO:0000256" key="5">
    <source>
        <dbReference type="ARBA" id="ARBA00022741"/>
    </source>
</evidence>
<dbReference type="InterPro" id="IPR004522">
    <property type="entry name" value="Asn-tRNA-ligase"/>
</dbReference>
<keyword evidence="8 9" id="KW-0030">Aminoacyl-tRNA synthetase</keyword>
<evidence type="ECO:0000256" key="4">
    <source>
        <dbReference type="ARBA" id="ARBA00022598"/>
    </source>
</evidence>
<dbReference type="KEGG" id="ahk:NCTC10172_01091"/>
<evidence type="ECO:0000313" key="12">
    <source>
        <dbReference type="Proteomes" id="UP000290909"/>
    </source>
</evidence>
<dbReference type="GO" id="GO:0006421">
    <property type="term" value="P:asparaginyl-tRNA aminoacylation"/>
    <property type="evidence" value="ECO:0007669"/>
    <property type="project" value="UniProtKB-UniRule"/>
</dbReference>
<dbReference type="Proteomes" id="UP000290909">
    <property type="component" value="Chromosome"/>
</dbReference>
<dbReference type="InterPro" id="IPR006195">
    <property type="entry name" value="aa-tRNA-synth_II"/>
</dbReference>
<dbReference type="GO" id="GO:0004816">
    <property type="term" value="F:asparagine-tRNA ligase activity"/>
    <property type="evidence" value="ECO:0007669"/>
    <property type="project" value="UniProtKB-UniRule"/>
</dbReference>
<dbReference type="PRINTS" id="PR01042">
    <property type="entry name" value="TRNASYNTHASP"/>
</dbReference>
<dbReference type="PANTHER" id="PTHR22594:SF34">
    <property type="entry name" value="ASPARAGINE--TRNA LIGASE, MITOCHONDRIAL-RELATED"/>
    <property type="match status" value="1"/>
</dbReference>
<evidence type="ECO:0000256" key="3">
    <source>
        <dbReference type="ARBA" id="ARBA00022490"/>
    </source>
</evidence>
<evidence type="ECO:0000256" key="7">
    <source>
        <dbReference type="ARBA" id="ARBA00022917"/>
    </source>
</evidence>
<dbReference type="NCBIfam" id="TIGR00457">
    <property type="entry name" value="asnS"/>
    <property type="match status" value="1"/>
</dbReference>